<sequence>VVLFSHQFNSSDRYIVYSAKQNVSVCGLISVISHLSKVAALGYLSFKFENMFFWSLIRKFRWDLK</sequence>
<organism evidence="1">
    <name type="scientific">Solanum chacoense</name>
    <name type="common">Chaco potato</name>
    <dbReference type="NCBI Taxonomy" id="4108"/>
    <lineage>
        <taxon>Eukaryota</taxon>
        <taxon>Viridiplantae</taxon>
        <taxon>Streptophyta</taxon>
        <taxon>Embryophyta</taxon>
        <taxon>Tracheophyta</taxon>
        <taxon>Spermatophyta</taxon>
        <taxon>Magnoliopsida</taxon>
        <taxon>eudicotyledons</taxon>
        <taxon>Gunneridae</taxon>
        <taxon>Pentapetalae</taxon>
        <taxon>asterids</taxon>
        <taxon>lamiids</taxon>
        <taxon>Solanales</taxon>
        <taxon>Solanaceae</taxon>
        <taxon>Solanoideae</taxon>
        <taxon>Solaneae</taxon>
        <taxon>Solanum</taxon>
    </lineage>
</organism>
<reference evidence="1" key="1">
    <citation type="submission" date="2015-12" db="EMBL/GenBank/DDBJ databases">
        <title>Gene expression during late stages of embryo sac development: a critical building block for successful pollen-pistil interactions.</title>
        <authorList>
            <person name="Liu Y."/>
            <person name="Joly V."/>
            <person name="Sabar M."/>
            <person name="Matton D.P."/>
        </authorList>
    </citation>
    <scope>NUCLEOTIDE SEQUENCE</scope>
</reference>
<name>A0A0V0GS35_SOLCH</name>
<dbReference type="AlphaFoldDB" id="A0A0V0GS35"/>
<feature type="non-terminal residue" evidence="1">
    <location>
        <position position="1"/>
    </location>
</feature>
<accession>A0A0V0GS35</accession>
<dbReference type="EMBL" id="GEDG01032002">
    <property type="protein sequence ID" value="JAP11055.1"/>
    <property type="molecule type" value="Transcribed_RNA"/>
</dbReference>
<proteinExistence type="predicted"/>
<evidence type="ECO:0000313" key="1">
    <source>
        <dbReference type="EMBL" id="JAP11055.1"/>
    </source>
</evidence>
<protein>
    <submittedName>
        <fullName evidence="1">Putative ovule protein</fullName>
    </submittedName>
</protein>